<reference evidence="1 2" key="1">
    <citation type="journal article" date="2023" name="bioRxiv">
        <title>An intranuclear bacterial parasite of deep-sea mussels expresses apoptosis inhibitors acquired from its host.</title>
        <authorList>
            <person name="Gonzalez Porras M.A."/>
            <person name="Assie A."/>
            <person name="Tietjen M."/>
            <person name="Violette M."/>
            <person name="Kleiner M."/>
            <person name="Gruber-Vodicka H."/>
            <person name="Dubilier N."/>
            <person name="Leisch N."/>
        </authorList>
    </citation>
    <scope>NUCLEOTIDE SEQUENCE [LARGE SCALE GENOMIC DNA]</scope>
    <source>
        <strain evidence="1">IAP13</strain>
    </source>
</reference>
<gene>
    <name evidence="1" type="ORF">QS748_13480</name>
</gene>
<dbReference type="EMBL" id="JASXSV010000031">
    <property type="protein sequence ID" value="MDP0590132.1"/>
    <property type="molecule type" value="Genomic_DNA"/>
</dbReference>
<dbReference type="AlphaFoldDB" id="A0AA90NP01"/>
<organism evidence="1 2">
    <name type="scientific">Candidatus Endonucleibacter bathymodioli</name>
    <dbReference type="NCBI Taxonomy" id="539814"/>
    <lineage>
        <taxon>Bacteria</taxon>
        <taxon>Pseudomonadati</taxon>
        <taxon>Pseudomonadota</taxon>
        <taxon>Gammaproteobacteria</taxon>
        <taxon>Oceanospirillales</taxon>
        <taxon>Endozoicomonadaceae</taxon>
        <taxon>Candidatus Endonucleibacter</taxon>
    </lineage>
</organism>
<evidence type="ECO:0000313" key="1">
    <source>
        <dbReference type="EMBL" id="MDP0590132.1"/>
    </source>
</evidence>
<dbReference type="Proteomes" id="UP001178148">
    <property type="component" value="Unassembled WGS sequence"/>
</dbReference>
<sequence length="112" mass="12448">MELDSVAVVGGTNFILRDGVAFHPDLYDSLRDVSPAERFGFMTAFPDCGEVVFHFPESTREIPNGVSLLGQCTGNYAHWLTETLPKLLLVDTVESYREIPIVSRCLVSGCFY</sequence>
<proteinExistence type="predicted"/>
<accession>A0AA90NP01</accession>
<protein>
    <submittedName>
        <fullName evidence="1">Uncharacterized protein</fullName>
    </submittedName>
</protein>
<name>A0AA90NP01_9GAMM</name>
<keyword evidence="2" id="KW-1185">Reference proteome</keyword>
<comment type="caution">
    <text evidence="1">The sequence shown here is derived from an EMBL/GenBank/DDBJ whole genome shotgun (WGS) entry which is preliminary data.</text>
</comment>
<evidence type="ECO:0000313" key="2">
    <source>
        <dbReference type="Proteomes" id="UP001178148"/>
    </source>
</evidence>